<sequence length="321" mass="33159">MTTADGAVIGVSKIIDHGPDVSRWNLVILGDGYQTAELTTYATDARNFANAVAGTAPFNEMWSAVNVHRVEVSSTDSGADDPAGVCNGTGATARTYFDATFCEGGQIRRLLSVDAATALNVARTQVPQTNMTVVIVNSTIYGGSGGPVAVFSKADGAEQIGIHEMGHTAFGLADEYSTYAGCSSGETGHDTYTGTEPAQPNITANTDRATIKWGALIAAATALPTTVNANCTQCDTQASPAPAATVGAFTGAGYFHCGLYRPQYDCQMRTLGKPFCAVCLEVIRNTLKPFLPLPPVTSHFAPTSGNPGGANVDATTADSSA</sequence>
<dbReference type="GO" id="GO:0008237">
    <property type="term" value="F:metallopeptidase activity"/>
    <property type="evidence" value="ECO:0007669"/>
    <property type="project" value="InterPro"/>
</dbReference>
<name>A0A7W8LEA1_9BURK</name>
<protein>
    <recommendedName>
        <fullName evidence="4">IgA peptidase M64</fullName>
    </recommendedName>
</protein>
<dbReference type="EMBL" id="JACHDE010000026">
    <property type="protein sequence ID" value="MBB5405010.1"/>
    <property type="molecule type" value="Genomic_DNA"/>
</dbReference>
<evidence type="ECO:0000256" key="1">
    <source>
        <dbReference type="SAM" id="MobiDB-lite"/>
    </source>
</evidence>
<organism evidence="2 3">
    <name type="scientific">Paraburkholderia youngii</name>
    <dbReference type="NCBI Taxonomy" id="2782701"/>
    <lineage>
        <taxon>Bacteria</taxon>
        <taxon>Pseudomonadati</taxon>
        <taxon>Pseudomonadota</taxon>
        <taxon>Betaproteobacteria</taxon>
        <taxon>Burkholderiales</taxon>
        <taxon>Burkholderiaceae</taxon>
        <taxon>Paraburkholderia</taxon>
    </lineage>
</organism>
<dbReference type="Proteomes" id="UP000592820">
    <property type="component" value="Unassembled WGS sequence"/>
</dbReference>
<evidence type="ECO:0008006" key="4">
    <source>
        <dbReference type="Google" id="ProtNLM"/>
    </source>
</evidence>
<dbReference type="InterPro" id="IPR019026">
    <property type="entry name" value="Peptidase_M64_IgA"/>
</dbReference>
<comment type="caution">
    <text evidence="2">The sequence shown here is derived from an EMBL/GenBank/DDBJ whole genome shotgun (WGS) entry which is preliminary data.</text>
</comment>
<reference evidence="2 3" key="1">
    <citation type="submission" date="2020-08" db="EMBL/GenBank/DDBJ databases">
        <title>Genomic Encyclopedia of Type Strains, Phase IV (KMG-V): Genome sequencing to study the core and pangenomes of soil and plant-associated prokaryotes.</title>
        <authorList>
            <person name="Whitman W."/>
        </authorList>
    </citation>
    <scope>NUCLEOTIDE SEQUENCE [LARGE SCALE GENOMIC DNA]</scope>
    <source>
        <strain evidence="2 3">JPY162</strain>
    </source>
</reference>
<dbReference type="Pfam" id="PF09471">
    <property type="entry name" value="Peptidase_M64"/>
    <property type="match status" value="2"/>
</dbReference>
<dbReference type="Gene3D" id="3.40.390.10">
    <property type="entry name" value="Collagenase (Catalytic Domain)"/>
    <property type="match status" value="1"/>
</dbReference>
<evidence type="ECO:0000313" key="3">
    <source>
        <dbReference type="Proteomes" id="UP000592820"/>
    </source>
</evidence>
<dbReference type="RefSeq" id="WP_018435821.1">
    <property type="nucleotide sequence ID" value="NZ_JACHDE010000026.1"/>
</dbReference>
<feature type="region of interest" description="Disordered" evidence="1">
    <location>
        <begin position="301"/>
        <end position="321"/>
    </location>
</feature>
<proteinExistence type="predicted"/>
<gene>
    <name evidence="2" type="ORF">HDG41_007106</name>
</gene>
<dbReference type="AlphaFoldDB" id="A0A7W8LEA1"/>
<accession>A0A7W8LEA1</accession>
<evidence type="ECO:0000313" key="2">
    <source>
        <dbReference type="EMBL" id="MBB5405010.1"/>
    </source>
</evidence>
<dbReference type="InterPro" id="IPR024079">
    <property type="entry name" value="MetalloPept_cat_dom_sf"/>
</dbReference>